<feature type="domain" description="AIPP2-like SPOC-like" evidence="8">
    <location>
        <begin position="451"/>
        <end position="578"/>
    </location>
</feature>
<keyword evidence="7" id="KW-1133">Transmembrane helix</keyword>
<dbReference type="SUPFAM" id="SSF57903">
    <property type="entry name" value="FYVE/PHD zinc finger"/>
    <property type="match status" value="1"/>
</dbReference>
<dbReference type="InterPro" id="IPR049914">
    <property type="entry name" value="PHD1-3/5-6"/>
</dbReference>
<keyword evidence="2" id="KW-0863">Zinc-finger</keyword>
<evidence type="ECO:0000256" key="7">
    <source>
        <dbReference type="SAM" id="Phobius"/>
    </source>
</evidence>
<evidence type="ECO:0000313" key="9">
    <source>
        <dbReference type="EMBL" id="KAH7568030.1"/>
    </source>
</evidence>
<comment type="caution">
    <text evidence="9">The sequence shown here is derived from an EMBL/GenBank/DDBJ whole genome shotgun (WGS) entry which is preliminary data.</text>
</comment>
<keyword evidence="10" id="KW-1185">Reference proteome</keyword>
<dbReference type="Pfam" id="PF23121">
    <property type="entry name" value="SPOC_AIPP2"/>
    <property type="match status" value="1"/>
</dbReference>
<feature type="compositionally biased region" description="Polar residues" evidence="6">
    <location>
        <begin position="361"/>
        <end position="372"/>
    </location>
</feature>
<protein>
    <recommendedName>
        <fullName evidence="8">AIPP2-like SPOC-like domain-containing protein</fullName>
    </recommendedName>
</protein>
<organism evidence="9 10">
    <name type="scientific">Xanthoceras sorbifolium</name>
    <dbReference type="NCBI Taxonomy" id="99658"/>
    <lineage>
        <taxon>Eukaryota</taxon>
        <taxon>Viridiplantae</taxon>
        <taxon>Streptophyta</taxon>
        <taxon>Embryophyta</taxon>
        <taxon>Tracheophyta</taxon>
        <taxon>Spermatophyta</taxon>
        <taxon>Magnoliopsida</taxon>
        <taxon>eudicotyledons</taxon>
        <taxon>Gunneridae</taxon>
        <taxon>Pentapetalae</taxon>
        <taxon>rosids</taxon>
        <taxon>malvids</taxon>
        <taxon>Sapindales</taxon>
        <taxon>Sapindaceae</taxon>
        <taxon>Xanthoceroideae</taxon>
        <taxon>Xanthoceras</taxon>
    </lineage>
</organism>
<dbReference type="PANTHER" id="PTHR33304">
    <property type="match status" value="1"/>
</dbReference>
<sequence length="631" mass="70831">MISLHANEKELSVACSTWLNFVFAAVGVILYGYKEDRKDKEARVFRNVFSEIFREKIGSFVFGGQRSLLGISLIVSSPELHSAVLVTICQLCGDKGLSDALIYCYNCRIFAIHRYCLHVLPATFKEYVIWYCVDCESKVGKPSTVHNPTSLLPRTNDSKSLRTVKEAESVSRLKKKNAVNRLKNKLERDVGGSSSKSEDHGDNISKRYLEVHCCENHGKHQKFSRHGELDGRSSDEEAESVKTKSSWTANGDNTCNPKQSCELHYNESDNDNKRLKRHAGLNGSSSEEVGESVKIKTSVVTGVLSNIPQHSCYDHKQHGCYDHKQPIIEVLCSQNDNMDNEYQRLKGLVRGSSDEEIQSVKLKTSQGATSDPSDIPKPISYVHADSIIEVHCSQKDEKDQRRRHRRWDLVISDEEAESVEAKTSLTSASKPSHIPNWSRNIPAEPIVKPIWNGSLSISNENYGTVGLVAHLSSLACSKVVEEAKLLPWLLCLELLPRSDVWPRSFEKWGLSDDSIALFLFPNSEREEMVYDSLVEDMISQDLAMRTWVKSAELLVFTSKILPSQFWRIQAKFYLWGVFRGKQASRVPKAVVPGEVKDLTNNLSWYARSPVSPLSSTGSYGSLHSPCCPSAL</sequence>
<proteinExistence type="predicted"/>
<evidence type="ECO:0000256" key="3">
    <source>
        <dbReference type="ARBA" id="ARBA00022833"/>
    </source>
</evidence>
<keyword evidence="3" id="KW-0862">Zinc</keyword>
<evidence type="ECO:0000313" key="10">
    <source>
        <dbReference type="Proteomes" id="UP000827721"/>
    </source>
</evidence>
<feature type="region of interest" description="Disordered" evidence="6">
    <location>
        <begin position="612"/>
        <end position="631"/>
    </location>
</feature>
<name>A0ABQ8HUK3_9ROSI</name>
<keyword evidence="7" id="KW-0472">Membrane</keyword>
<feature type="compositionally biased region" description="Basic and acidic residues" evidence="6">
    <location>
        <begin position="225"/>
        <end position="242"/>
    </location>
</feature>
<keyword evidence="4" id="KW-0805">Transcription regulation</keyword>
<dbReference type="InterPro" id="IPR013083">
    <property type="entry name" value="Znf_RING/FYVE/PHD"/>
</dbReference>
<reference evidence="9 10" key="1">
    <citation type="submission" date="2021-02" db="EMBL/GenBank/DDBJ databases">
        <title>Plant Genome Project.</title>
        <authorList>
            <person name="Zhang R.-G."/>
        </authorList>
    </citation>
    <scope>NUCLEOTIDE SEQUENCE [LARGE SCALE GENOMIC DNA]</scope>
    <source>
        <tissue evidence="9">Leaves</tissue>
    </source>
</reference>
<dbReference type="InterPro" id="IPR056280">
    <property type="entry name" value="AIPP2-like_SPOC"/>
</dbReference>
<evidence type="ECO:0000259" key="8">
    <source>
        <dbReference type="Pfam" id="PF23121"/>
    </source>
</evidence>
<dbReference type="PANTHER" id="PTHR33304:SF18">
    <property type="entry name" value="CHROMATIN REGULATOR PHD FAMILY-RELATED"/>
    <property type="match status" value="1"/>
</dbReference>
<dbReference type="InterPro" id="IPR011011">
    <property type="entry name" value="Znf_FYVE_PHD"/>
</dbReference>
<evidence type="ECO:0000256" key="4">
    <source>
        <dbReference type="ARBA" id="ARBA00023015"/>
    </source>
</evidence>
<feature type="compositionally biased region" description="Polar residues" evidence="6">
    <location>
        <begin position="243"/>
        <end position="253"/>
    </location>
</feature>
<feature type="transmembrane region" description="Helical" evidence="7">
    <location>
        <begin position="12"/>
        <end position="33"/>
    </location>
</feature>
<gene>
    <name evidence="9" type="ORF">JRO89_XS07G0219200</name>
</gene>
<evidence type="ECO:0000256" key="1">
    <source>
        <dbReference type="ARBA" id="ARBA00022723"/>
    </source>
</evidence>
<feature type="region of interest" description="Disordered" evidence="6">
    <location>
        <begin position="353"/>
        <end position="375"/>
    </location>
</feature>
<dbReference type="EMBL" id="JAFEMO010000007">
    <property type="protein sequence ID" value="KAH7568030.1"/>
    <property type="molecule type" value="Genomic_DNA"/>
</dbReference>
<feature type="compositionally biased region" description="Polar residues" evidence="6">
    <location>
        <begin position="612"/>
        <end position="621"/>
    </location>
</feature>
<keyword evidence="5" id="KW-0804">Transcription</keyword>
<evidence type="ECO:0000256" key="5">
    <source>
        <dbReference type="ARBA" id="ARBA00023163"/>
    </source>
</evidence>
<dbReference type="Proteomes" id="UP000827721">
    <property type="component" value="Unassembled WGS sequence"/>
</dbReference>
<feature type="compositionally biased region" description="Basic and acidic residues" evidence="6">
    <location>
        <begin position="184"/>
        <end position="201"/>
    </location>
</feature>
<evidence type="ECO:0000256" key="6">
    <source>
        <dbReference type="SAM" id="MobiDB-lite"/>
    </source>
</evidence>
<dbReference type="Gene3D" id="3.30.40.10">
    <property type="entry name" value="Zinc/RING finger domain, C3HC4 (zinc finger)"/>
    <property type="match status" value="1"/>
</dbReference>
<feature type="region of interest" description="Disordered" evidence="6">
    <location>
        <begin position="181"/>
        <end position="201"/>
    </location>
</feature>
<feature type="region of interest" description="Disordered" evidence="6">
    <location>
        <begin position="222"/>
        <end position="253"/>
    </location>
</feature>
<keyword evidence="7" id="KW-0812">Transmembrane</keyword>
<evidence type="ECO:0000256" key="2">
    <source>
        <dbReference type="ARBA" id="ARBA00022771"/>
    </source>
</evidence>
<accession>A0ABQ8HUK3</accession>
<keyword evidence="1" id="KW-0479">Metal-binding</keyword>